<dbReference type="EMBL" id="JBBJCI010000084">
    <property type="protein sequence ID" value="KAK7248952.1"/>
    <property type="molecule type" value="Genomic_DNA"/>
</dbReference>
<feature type="region of interest" description="Disordered" evidence="1">
    <location>
        <begin position="680"/>
        <end position="717"/>
    </location>
</feature>
<name>A0ABR1G6L6_AURAN</name>
<feature type="compositionally biased region" description="Acidic residues" evidence="1">
    <location>
        <begin position="618"/>
        <end position="633"/>
    </location>
</feature>
<dbReference type="SUPFAM" id="SSF48371">
    <property type="entry name" value="ARM repeat"/>
    <property type="match status" value="1"/>
</dbReference>
<sequence>MEGAQHARDGMNTEDSDAENNYGTPPDVVAAVEFFNELDGDRTIVFGRAPSIASYVRTIVASEAATSASGAFAAEVAAAVHQRADAVRAAAGAAKGKALDDCFGAGVALCDALLELELGDAGDAAQEAVAAAGEALWPRAARRRREDATGGDVRRALKAQGMVDLIDFGDGSSGTLLGLLARTAAAPAFVKHAHGRSFVGGLLGGACEVLAAATHKTVKAQLPLASPGLALHYGDCYFRGWEHAAKRDALEDFEEFRLQDLARARALFCRDGRLAAPQIGPAAARAQGRPRGRQGSKRERFKGSISAVFHSFRLIFGRARLEAWAFSGTRARASKSTIERVYAPLLWRHLACPNATARKRAVTILAAAFPVVADTAKASKKEAVGLALEDQLERLRRYWDALPRGSAGRLVKALASTCARDAASAKVREAAVKGLAELAESPALCGDATRAHAVGDAALAAALKDALPRSLHDTAPRCRLAAANCLAAYAASRGVDAALACVKPKDALARLGAARENPKTTLALAKVLVDAYFPLKRHKDDAEAAPKQVSAPSSSRAATARRGRALRPPRRRRARRRRRQVGGHARRRRGRGGGGGRRRARRPAKKPKKKSRKRRQADEEDEEDSDDDDEPPPEELAGGALARAMVRAAALAYGSLDRSALGAGDDGSERLAAYLRDGVGPALRGSPASPTPRTCARSPRRARPSPAATSARGGSRCATRWRAAADSEDAVLDVAARVCAADVDGDGVANRRLAAASSSSSSPSAASAAVLGAALAAAGDVLAGAGPALTRVLAEAAEAWLAPPRRPPRGAARADAALALAPPLLRLAARLRGAGALDASHDAPLLRVLGARSPATTLARARRRATLKVALRDTARRSTLLGALADVAQWTAVADAATPRKARPAGSAGASELLAVVALDEGAALEALACGLDASLLLPHAPPSLAAKIRDAAAPPAPPPAAPALSQAY</sequence>
<dbReference type="PANTHER" id="PTHR16199:SF4">
    <property type="entry name" value="CONDENSIN-2 COMPLEX SUBUNIT G2"/>
    <property type="match status" value="1"/>
</dbReference>
<dbReference type="Pfam" id="PF12422">
    <property type="entry name" value="Condensin2nSMC"/>
    <property type="match status" value="2"/>
</dbReference>
<dbReference type="PANTHER" id="PTHR16199">
    <property type="entry name" value="CONDENSIN-2 COMPLEX SUBUNIT G2"/>
    <property type="match status" value="1"/>
</dbReference>
<evidence type="ECO:0000313" key="3">
    <source>
        <dbReference type="Proteomes" id="UP001363151"/>
    </source>
</evidence>
<dbReference type="InterPro" id="IPR024741">
    <property type="entry name" value="Condensin2_G2"/>
</dbReference>
<feature type="compositionally biased region" description="Basic residues" evidence="1">
    <location>
        <begin position="559"/>
        <end position="615"/>
    </location>
</feature>
<comment type="caution">
    <text evidence="2">The sequence shown here is derived from an EMBL/GenBank/DDBJ whole genome shotgun (WGS) entry which is preliminary data.</text>
</comment>
<keyword evidence="3" id="KW-1185">Reference proteome</keyword>
<feature type="region of interest" description="Disordered" evidence="1">
    <location>
        <begin position="541"/>
        <end position="636"/>
    </location>
</feature>
<evidence type="ECO:0000256" key="1">
    <source>
        <dbReference type="SAM" id="MobiDB-lite"/>
    </source>
</evidence>
<accession>A0ABR1G6L6</accession>
<reference evidence="2 3" key="1">
    <citation type="submission" date="2024-03" db="EMBL/GenBank/DDBJ databases">
        <title>Aureococcus anophagefferens CCMP1851 and Kratosvirus quantuckense: Draft genome of a second virus-susceptible host strain in the model system.</title>
        <authorList>
            <person name="Chase E."/>
            <person name="Truchon A.R."/>
            <person name="Schepens W."/>
            <person name="Wilhelm S.W."/>
        </authorList>
    </citation>
    <scope>NUCLEOTIDE SEQUENCE [LARGE SCALE GENOMIC DNA]</scope>
    <source>
        <strain evidence="2 3">CCMP1851</strain>
    </source>
</reference>
<feature type="region of interest" description="Disordered" evidence="1">
    <location>
        <begin position="1"/>
        <end position="23"/>
    </location>
</feature>
<dbReference type="InterPro" id="IPR016024">
    <property type="entry name" value="ARM-type_fold"/>
</dbReference>
<protein>
    <submittedName>
        <fullName evidence="2">Non-SMC condensin II complex subunit</fullName>
    </submittedName>
</protein>
<evidence type="ECO:0000313" key="2">
    <source>
        <dbReference type="EMBL" id="KAK7248952.1"/>
    </source>
</evidence>
<organism evidence="2 3">
    <name type="scientific">Aureococcus anophagefferens</name>
    <name type="common">Harmful bloom alga</name>
    <dbReference type="NCBI Taxonomy" id="44056"/>
    <lineage>
        <taxon>Eukaryota</taxon>
        <taxon>Sar</taxon>
        <taxon>Stramenopiles</taxon>
        <taxon>Ochrophyta</taxon>
        <taxon>Pelagophyceae</taxon>
        <taxon>Pelagomonadales</taxon>
        <taxon>Pelagomonadaceae</taxon>
        <taxon>Aureococcus</taxon>
    </lineage>
</organism>
<proteinExistence type="predicted"/>
<gene>
    <name evidence="2" type="primary">NCAPG2</name>
    <name evidence="2" type="ORF">SO694_00043160</name>
</gene>
<feature type="compositionally biased region" description="Basic and acidic residues" evidence="1">
    <location>
        <begin position="1"/>
        <end position="11"/>
    </location>
</feature>
<dbReference type="Proteomes" id="UP001363151">
    <property type="component" value="Unassembled WGS sequence"/>
</dbReference>